<dbReference type="Proteomes" id="UP001551482">
    <property type="component" value="Unassembled WGS sequence"/>
</dbReference>
<proteinExistence type="predicted"/>
<evidence type="ECO:0000313" key="2">
    <source>
        <dbReference type="Proteomes" id="UP001551482"/>
    </source>
</evidence>
<dbReference type="EMBL" id="JBEZFP010000099">
    <property type="protein sequence ID" value="MEU8137777.1"/>
    <property type="molecule type" value="Genomic_DNA"/>
</dbReference>
<evidence type="ECO:0000313" key="1">
    <source>
        <dbReference type="EMBL" id="MEU8137777.1"/>
    </source>
</evidence>
<protein>
    <submittedName>
        <fullName evidence="1">Uncharacterized protein</fullName>
    </submittedName>
</protein>
<comment type="caution">
    <text evidence="1">The sequence shown here is derived from an EMBL/GenBank/DDBJ whole genome shotgun (WGS) entry which is preliminary data.</text>
</comment>
<sequence>METFVRVTVRTDEEVQQVRSMLAQLRAAPPPRGFETQDGTRTVEAVFDGDQRERLDELLRGTGLPYVVQADDE</sequence>
<accession>A0ABV3DPU1</accession>
<organism evidence="1 2">
    <name type="scientific">Streptodolium elevatio</name>
    <dbReference type="NCBI Taxonomy" id="3157996"/>
    <lineage>
        <taxon>Bacteria</taxon>
        <taxon>Bacillati</taxon>
        <taxon>Actinomycetota</taxon>
        <taxon>Actinomycetes</taxon>
        <taxon>Kitasatosporales</taxon>
        <taxon>Streptomycetaceae</taxon>
        <taxon>Streptodolium</taxon>
    </lineage>
</organism>
<keyword evidence="2" id="KW-1185">Reference proteome</keyword>
<reference evidence="1 2" key="1">
    <citation type="submission" date="2024-06" db="EMBL/GenBank/DDBJ databases">
        <title>The Natural Products Discovery Center: Release of the First 8490 Sequenced Strains for Exploring Actinobacteria Biosynthetic Diversity.</title>
        <authorList>
            <person name="Kalkreuter E."/>
            <person name="Kautsar S.A."/>
            <person name="Yang D."/>
            <person name="Bader C.D."/>
            <person name="Teijaro C.N."/>
            <person name="Fluegel L."/>
            <person name="Davis C.M."/>
            <person name="Simpson J.R."/>
            <person name="Lauterbach L."/>
            <person name="Steele A.D."/>
            <person name="Gui C."/>
            <person name="Meng S."/>
            <person name="Li G."/>
            <person name="Viehrig K."/>
            <person name="Ye F."/>
            <person name="Su P."/>
            <person name="Kiefer A.F."/>
            <person name="Nichols A."/>
            <person name="Cepeda A.J."/>
            <person name="Yan W."/>
            <person name="Fan B."/>
            <person name="Jiang Y."/>
            <person name="Adhikari A."/>
            <person name="Zheng C.-J."/>
            <person name="Schuster L."/>
            <person name="Cowan T.M."/>
            <person name="Smanski M.J."/>
            <person name="Chevrette M.G."/>
            <person name="De Carvalho L.P.S."/>
            <person name="Shen B."/>
        </authorList>
    </citation>
    <scope>NUCLEOTIDE SEQUENCE [LARGE SCALE GENOMIC DNA]</scope>
    <source>
        <strain evidence="1 2">NPDC048946</strain>
    </source>
</reference>
<gene>
    <name evidence="1" type="ORF">AB0C36_30210</name>
</gene>
<dbReference type="RefSeq" id="WP_358360174.1">
    <property type="nucleotide sequence ID" value="NZ_JBEZFP010000099.1"/>
</dbReference>
<name>A0ABV3DPU1_9ACTN</name>